<gene>
    <name evidence="13" type="ORF">C2E20_1356</name>
</gene>
<keyword evidence="14" id="KW-1185">Reference proteome</keyword>
<keyword evidence="9 11" id="KW-0226">DNA condensation</keyword>
<dbReference type="GO" id="GO:0051301">
    <property type="term" value="P:cell division"/>
    <property type="evidence" value="ECO:0007669"/>
    <property type="project" value="UniProtKB-KW"/>
</dbReference>
<evidence type="ECO:0000256" key="6">
    <source>
        <dbReference type="ARBA" id="ARBA00022490"/>
    </source>
</evidence>
<dbReference type="GO" id="GO:0005737">
    <property type="term" value="C:cytoplasm"/>
    <property type="evidence" value="ECO:0007669"/>
    <property type="project" value="UniProtKB-SubCell"/>
</dbReference>
<feature type="compositionally biased region" description="Gly residues" evidence="12">
    <location>
        <begin position="505"/>
        <end position="515"/>
    </location>
</feature>
<protein>
    <recommendedName>
        <fullName evidence="4 11">Condensin complex subunit 2</fullName>
    </recommendedName>
</protein>
<dbReference type="Proteomes" id="UP000239649">
    <property type="component" value="Unassembled WGS sequence"/>
</dbReference>
<keyword evidence="7 11" id="KW-0132">Cell division</keyword>
<dbReference type="STRING" id="554055.A0A2P6VP22"/>
<keyword evidence="6" id="KW-0963">Cytoplasm</keyword>
<keyword evidence="8 11" id="KW-0498">Mitosis</keyword>
<dbReference type="InterPro" id="IPR022816">
    <property type="entry name" value="Condensin_barren_su2"/>
</dbReference>
<accession>A0A2P6VP22</accession>
<comment type="similarity">
    <text evidence="3 11">Belongs to the CND2 (condensin subunit 2) family.</text>
</comment>
<name>A0A2P6VP22_9CHLO</name>
<dbReference type="EMBL" id="LHPF02000002">
    <property type="protein sequence ID" value="PSC75846.1"/>
    <property type="molecule type" value="Genomic_DNA"/>
</dbReference>
<feature type="compositionally biased region" description="Low complexity" evidence="12">
    <location>
        <begin position="280"/>
        <end position="290"/>
    </location>
</feature>
<feature type="compositionally biased region" description="Gly residues" evidence="12">
    <location>
        <begin position="549"/>
        <end position="562"/>
    </location>
</feature>
<evidence type="ECO:0000256" key="3">
    <source>
        <dbReference type="ARBA" id="ARBA00009471"/>
    </source>
</evidence>
<organism evidence="13 14">
    <name type="scientific">Micractinium conductrix</name>
    <dbReference type="NCBI Taxonomy" id="554055"/>
    <lineage>
        <taxon>Eukaryota</taxon>
        <taxon>Viridiplantae</taxon>
        <taxon>Chlorophyta</taxon>
        <taxon>core chlorophytes</taxon>
        <taxon>Trebouxiophyceae</taxon>
        <taxon>Chlorellales</taxon>
        <taxon>Chlorellaceae</taxon>
        <taxon>Chlorella clade</taxon>
        <taxon>Micractinium</taxon>
    </lineage>
</organism>
<evidence type="ECO:0000256" key="10">
    <source>
        <dbReference type="ARBA" id="ARBA00023306"/>
    </source>
</evidence>
<dbReference type="PANTHER" id="PTHR13108:SF9">
    <property type="entry name" value="CONDENSIN COMPLEX SUBUNIT 2"/>
    <property type="match status" value="1"/>
</dbReference>
<evidence type="ECO:0000256" key="12">
    <source>
        <dbReference type="SAM" id="MobiDB-lite"/>
    </source>
</evidence>
<feature type="compositionally biased region" description="Low complexity" evidence="12">
    <location>
        <begin position="516"/>
        <end position="527"/>
    </location>
</feature>
<feature type="region of interest" description="Disordered" evidence="12">
    <location>
        <begin position="320"/>
        <end position="372"/>
    </location>
</feature>
<sequence length="683" mass="71288">MSGKENAAGSAGGGAPAARAFSPTELKGMLGQCLKMASENKITPQNTWALPLIEHLPELIREEGGAQTNFQRASVTLDAGVKIYSYRVDSVHTETFKILGGLGRASKDDDDDDVDAGELGDGGGDGDGEEGGRRRRRQHELNPEATLESSLEALNVKKFDLAFTVDPLFHKTSAQFDEGGAKGLLLNNLSVYRGCEIVFDSMDVPESALDDVQHGDALATVNLGSLQQQLAALQLQTGTERISPTLDHILELLDEAPAEGAAAEADEFVRQVAETGGAPGCAALPPAAGGQDDEEAGGADAGEASMEGVVAEYAYEAPLPLGDADDYDDGGADYGGGDDFSDDGQDGGFAPPDHGAADGAEAGAAAQAHHPHHAAPLGEDAIQWLIEAGSNDAATRAKGWAGASHWRYRAVQQPAGEGEGEEGGGRAKKRTTRRKNDPIDFVALMEAADAEVPTFDMLPTKARARRAKPPAKTLLPEDHHYKVENLNRYALRPRNAVVAASEATGGNGAAGGAAGAEGDAQPAFNDADGFDDFGGGGGDDDDDDLGGDAYDGGWGDGAGVLGGEDGEGLEMVEAARRVEKVEVNYSRAAKQVDVRSLKELMWRGIHATPGGPPSPDAVLQFQDVLLTVPERNGAGRLEDLSVHLCFICVLHLANEHGLVINSVPELDRLLISNVPAAESPAQH</sequence>
<comment type="function">
    <text evidence="11">Regulatory subunit of the condensin complex, a complex required for conversion of interphase chromatin into mitotic-like condense chromosomes.</text>
</comment>
<keyword evidence="10 11" id="KW-0131">Cell cycle</keyword>
<dbReference type="AlphaFoldDB" id="A0A2P6VP22"/>
<dbReference type="OrthoDB" id="362021at2759"/>
<comment type="subcellular location">
    <subcellularLocation>
        <location evidence="1">Chromosome</location>
    </subcellularLocation>
    <subcellularLocation>
        <location evidence="2">Cytoplasm</location>
    </subcellularLocation>
</comment>
<dbReference type="GO" id="GO:0000796">
    <property type="term" value="C:condensin complex"/>
    <property type="evidence" value="ECO:0007669"/>
    <property type="project" value="InterPro"/>
</dbReference>
<evidence type="ECO:0000256" key="1">
    <source>
        <dbReference type="ARBA" id="ARBA00004286"/>
    </source>
</evidence>
<dbReference type="PANTHER" id="PTHR13108">
    <property type="entry name" value="CONDENSIN COMPLEX SUBUNIT 2"/>
    <property type="match status" value="1"/>
</dbReference>
<feature type="compositionally biased region" description="Acidic residues" evidence="12">
    <location>
        <begin position="108"/>
        <end position="129"/>
    </location>
</feature>
<feature type="region of interest" description="Disordered" evidence="12">
    <location>
        <begin position="504"/>
        <end position="562"/>
    </location>
</feature>
<evidence type="ECO:0000256" key="2">
    <source>
        <dbReference type="ARBA" id="ARBA00004496"/>
    </source>
</evidence>
<evidence type="ECO:0000256" key="7">
    <source>
        <dbReference type="ARBA" id="ARBA00022618"/>
    </source>
</evidence>
<evidence type="ECO:0000256" key="8">
    <source>
        <dbReference type="ARBA" id="ARBA00022776"/>
    </source>
</evidence>
<keyword evidence="5" id="KW-0158">Chromosome</keyword>
<proteinExistence type="inferred from homology"/>
<dbReference type="Pfam" id="PF05786">
    <property type="entry name" value="Cnd2"/>
    <property type="match status" value="1"/>
</dbReference>
<feature type="compositionally biased region" description="Low complexity" evidence="12">
    <location>
        <begin position="348"/>
        <end position="368"/>
    </location>
</feature>
<evidence type="ECO:0000313" key="13">
    <source>
        <dbReference type="EMBL" id="PSC75846.1"/>
    </source>
</evidence>
<evidence type="ECO:0000256" key="4">
    <source>
        <dbReference type="ARBA" id="ARBA00016065"/>
    </source>
</evidence>
<feature type="region of interest" description="Disordered" evidence="12">
    <location>
        <begin position="412"/>
        <end position="434"/>
    </location>
</feature>
<evidence type="ECO:0000313" key="14">
    <source>
        <dbReference type="Proteomes" id="UP000239649"/>
    </source>
</evidence>
<evidence type="ECO:0000256" key="11">
    <source>
        <dbReference type="PIRNR" id="PIRNR017126"/>
    </source>
</evidence>
<feature type="region of interest" description="Disordered" evidence="12">
    <location>
        <begin position="280"/>
        <end position="301"/>
    </location>
</feature>
<dbReference type="GO" id="GO:0003682">
    <property type="term" value="F:chromatin binding"/>
    <property type="evidence" value="ECO:0007669"/>
    <property type="project" value="TreeGrafter"/>
</dbReference>
<feature type="region of interest" description="Disordered" evidence="12">
    <location>
        <begin position="105"/>
        <end position="142"/>
    </location>
</feature>
<dbReference type="PIRSF" id="PIRSF017126">
    <property type="entry name" value="Condensin_H"/>
    <property type="match status" value="1"/>
</dbReference>
<evidence type="ECO:0000256" key="5">
    <source>
        <dbReference type="ARBA" id="ARBA00022454"/>
    </source>
</evidence>
<evidence type="ECO:0000256" key="9">
    <source>
        <dbReference type="ARBA" id="ARBA00023067"/>
    </source>
</evidence>
<dbReference type="GO" id="GO:0007076">
    <property type="term" value="P:mitotic chromosome condensation"/>
    <property type="evidence" value="ECO:0007669"/>
    <property type="project" value="InterPro"/>
</dbReference>
<comment type="caution">
    <text evidence="13">The sequence shown here is derived from an EMBL/GenBank/DDBJ whole genome shotgun (WGS) entry which is preliminary data.</text>
</comment>
<reference evidence="13 14" key="1">
    <citation type="journal article" date="2018" name="Plant J.">
        <title>Genome sequences of Chlorella sorokiniana UTEX 1602 and Micractinium conductrix SAG 241.80: implications to maltose excretion by a green alga.</title>
        <authorList>
            <person name="Arriola M.B."/>
            <person name="Velmurugan N."/>
            <person name="Zhang Y."/>
            <person name="Plunkett M.H."/>
            <person name="Hondzo H."/>
            <person name="Barney B.M."/>
        </authorList>
    </citation>
    <scope>NUCLEOTIDE SEQUENCE [LARGE SCALE GENOMIC DNA]</scope>
    <source>
        <strain evidence="13 14">SAG 241.80</strain>
    </source>
</reference>